<dbReference type="GO" id="GO:0016020">
    <property type="term" value="C:membrane"/>
    <property type="evidence" value="ECO:0007669"/>
    <property type="project" value="UniProtKB-SubCell"/>
</dbReference>
<evidence type="ECO:0000259" key="6">
    <source>
        <dbReference type="PROSITE" id="PS51751"/>
    </source>
</evidence>
<reference evidence="7 9" key="1">
    <citation type="submission" date="2020-06" db="EMBL/GenBank/DDBJ databases">
        <title>Anoxygenic phototrophic Chloroflexota member uses a Type I reaction center.</title>
        <authorList>
            <person name="Tsuji J.M."/>
            <person name="Shaw N.A."/>
            <person name="Nagashima S."/>
            <person name="Venkiteswaran J."/>
            <person name="Schiff S.L."/>
            <person name="Hanada S."/>
            <person name="Tank M."/>
            <person name="Neufeld J.D."/>
        </authorList>
    </citation>
    <scope>NUCLEOTIDE SEQUENCE [LARGE SCALE GENOMIC DNA]</scope>
    <source>
        <strain evidence="7">L227-S17</strain>
    </source>
</reference>
<evidence type="ECO:0000256" key="1">
    <source>
        <dbReference type="ARBA" id="ARBA00004141"/>
    </source>
</evidence>
<feature type="domain" description="EXPERA" evidence="6">
    <location>
        <begin position="12"/>
        <end position="155"/>
    </location>
</feature>
<organism evidence="7 9">
    <name type="scientific">Candidatus Chlorohelix allophototropha</name>
    <dbReference type="NCBI Taxonomy" id="3003348"/>
    <lineage>
        <taxon>Bacteria</taxon>
        <taxon>Bacillati</taxon>
        <taxon>Chloroflexota</taxon>
        <taxon>Chloroflexia</taxon>
        <taxon>Candidatus Chloroheliales</taxon>
        <taxon>Candidatus Chloroheliaceae</taxon>
        <taxon>Candidatus Chlorohelix</taxon>
    </lineage>
</organism>
<dbReference type="Proteomes" id="UP000521676">
    <property type="component" value="Unassembled WGS sequence"/>
</dbReference>
<dbReference type="EMBL" id="CP128400">
    <property type="protein sequence ID" value="WJW69287.1"/>
    <property type="molecule type" value="Genomic_DNA"/>
</dbReference>
<keyword evidence="10" id="KW-1185">Reference proteome</keyword>
<evidence type="ECO:0000313" key="7">
    <source>
        <dbReference type="EMBL" id="NWJ47375.1"/>
    </source>
</evidence>
<dbReference type="Pfam" id="PF05241">
    <property type="entry name" value="EBP"/>
    <property type="match status" value="1"/>
</dbReference>
<dbReference type="EMBL" id="JACATZ010000003">
    <property type="protein sequence ID" value="NWJ47375.1"/>
    <property type="molecule type" value="Genomic_DNA"/>
</dbReference>
<dbReference type="RefSeq" id="WP_341471176.1">
    <property type="nucleotide sequence ID" value="NZ_CP128400.1"/>
</dbReference>
<protein>
    <submittedName>
        <fullName evidence="7">DUF2781 domain-containing protein</fullName>
    </submittedName>
</protein>
<dbReference type="PROSITE" id="PS51751">
    <property type="entry name" value="EXPERA"/>
    <property type="match status" value="1"/>
</dbReference>
<feature type="transmembrane region" description="Helical" evidence="5">
    <location>
        <begin position="108"/>
        <end position="125"/>
    </location>
</feature>
<keyword evidence="2 5" id="KW-0812">Transmembrane</keyword>
<evidence type="ECO:0000313" key="9">
    <source>
        <dbReference type="Proteomes" id="UP000521676"/>
    </source>
</evidence>
<evidence type="ECO:0000256" key="3">
    <source>
        <dbReference type="ARBA" id="ARBA00022989"/>
    </source>
</evidence>
<sequence length="189" mass="22253">MKQVIPLRRRLIDLPLIIFFSINLLFITYIVDIEQIIIPDPNNFSYPIWPLPFMVDIIHSYGRNFDPLLMARPTWWQVTIWIDALLFGPFYVVALYAFIKGKNWIRQVCFIYASVMVTNVTIILGEEIFGPYRTPQLWFVLLDNAPWFLMPLYLIARMWNNPQPFTQTLSSAETQVDFSDRRDGLTDVA</sequence>
<feature type="transmembrane region" description="Helical" evidence="5">
    <location>
        <begin position="75"/>
        <end position="99"/>
    </location>
</feature>
<accession>A0A8T7M5K3</accession>
<dbReference type="Proteomes" id="UP001431572">
    <property type="component" value="Chromosome 2"/>
</dbReference>
<keyword evidence="4 5" id="KW-0472">Membrane</keyword>
<proteinExistence type="predicted"/>
<gene>
    <name evidence="7" type="ORF">HXX08_16070</name>
    <name evidence="8" type="ORF">OZ401_002895</name>
</gene>
<feature type="transmembrane region" description="Helical" evidence="5">
    <location>
        <begin position="137"/>
        <end position="156"/>
    </location>
</feature>
<dbReference type="PANTHER" id="PTHR31204">
    <property type="entry name" value="SIGMA INTRACELLULAR RECEPTOR 2"/>
    <property type="match status" value="1"/>
</dbReference>
<dbReference type="InterPro" id="IPR033118">
    <property type="entry name" value="EXPERA"/>
</dbReference>
<evidence type="ECO:0000256" key="5">
    <source>
        <dbReference type="SAM" id="Phobius"/>
    </source>
</evidence>
<dbReference type="AlphaFoldDB" id="A0A8T7M5K3"/>
<evidence type="ECO:0000256" key="2">
    <source>
        <dbReference type="ARBA" id="ARBA00022692"/>
    </source>
</evidence>
<dbReference type="PANTHER" id="PTHR31204:SF1">
    <property type="entry name" value="SIGMA INTRACELLULAR RECEPTOR 2"/>
    <property type="match status" value="1"/>
</dbReference>
<evidence type="ECO:0000313" key="10">
    <source>
        <dbReference type="Proteomes" id="UP001431572"/>
    </source>
</evidence>
<name>A0A8T7M5K3_9CHLR</name>
<evidence type="ECO:0000313" key="8">
    <source>
        <dbReference type="EMBL" id="WJW69287.1"/>
    </source>
</evidence>
<comment type="subcellular location">
    <subcellularLocation>
        <location evidence="1">Membrane</location>
        <topology evidence="1">Multi-pass membrane protein</topology>
    </subcellularLocation>
</comment>
<reference evidence="8" key="2">
    <citation type="journal article" date="2024" name="Nature">
        <title>Anoxygenic phototroph of the Chloroflexota uses a type I reaction centre.</title>
        <authorList>
            <person name="Tsuji J.M."/>
            <person name="Shaw N.A."/>
            <person name="Nagashima S."/>
            <person name="Venkiteswaran J.J."/>
            <person name="Schiff S.L."/>
            <person name="Watanabe T."/>
            <person name="Fukui M."/>
            <person name="Hanada S."/>
            <person name="Tank M."/>
            <person name="Neufeld J.D."/>
        </authorList>
    </citation>
    <scope>NUCLEOTIDE SEQUENCE</scope>
    <source>
        <strain evidence="8">L227-S17</strain>
    </source>
</reference>
<dbReference type="InterPro" id="IPR051987">
    <property type="entry name" value="Sigma-2_receptor-like"/>
</dbReference>
<feature type="transmembrane region" description="Helical" evidence="5">
    <location>
        <begin position="12"/>
        <end position="31"/>
    </location>
</feature>
<keyword evidence="3 5" id="KW-1133">Transmembrane helix</keyword>
<evidence type="ECO:0000256" key="4">
    <source>
        <dbReference type="ARBA" id="ARBA00023136"/>
    </source>
</evidence>